<keyword evidence="3" id="KW-1185">Reference proteome</keyword>
<dbReference type="AlphaFoldDB" id="W6Z752"/>
<name>W6Z752_COCMI</name>
<evidence type="ECO:0000313" key="3">
    <source>
        <dbReference type="Proteomes" id="UP000054032"/>
    </source>
</evidence>
<dbReference type="KEGG" id="bor:COCMIDRAFT_31322"/>
<proteinExistence type="predicted"/>
<dbReference type="EMBL" id="KI964378">
    <property type="protein sequence ID" value="EUC39501.1"/>
    <property type="molecule type" value="Genomic_DNA"/>
</dbReference>
<reference evidence="2 3" key="1">
    <citation type="journal article" date="2013" name="PLoS Genet.">
        <title>Comparative genome structure, secondary metabolite, and effector coding capacity across Cochliobolus pathogens.</title>
        <authorList>
            <person name="Condon B.J."/>
            <person name="Leng Y."/>
            <person name="Wu D."/>
            <person name="Bushley K.E."/>
            <person name="Ohm R.A."/>
            <person name="Otillar R."/>
            <person name="Martin J."/>
            <person name="Schackwitz W."/>
            <person name="Grimwood J."/>
            <person name="MohdZainudin N."/>
            <person name="Xue C."/>
            <person name="Wang R."/>
            <person name="Manning V.A."/>
            <person name="Dhillon B."/>
            <person name="Tu Z.J."/>
            <person name="Steffenson B.J."/>
            <person name="Salamov A."/>
            <person name="Sun H."/>
            <person name="Lowry S."/>
            <person name="LaButti K."/>
            <person name="Han J."/>
            <person name="Copeland A."/>
            <person name="Lindquist E."/>
            <person name="Barry K."/>
            <person name="Schmutz J."/>
            <person name="Baker S.E."/>
            <person name="Ciuffetti L.M."/>
            <person name="Grigoriev I.V."/>
            <person name="Zhong S."/>
            <person name="Turgeon B.G."/>
        </authorList>
    </citation>
    <scope>NUCLEOTIDE SEQUENCE [LARGE SCALE GENOMIC DNA]</scope>
    <source>
        <strain evidence="2 3">ATCC 44560</strain>
    </source>
</reference>
<evidence type="ECO:0000313" key="2">
    <source>
        <dbReference type="EMBL" id="EUC39501.1"/>
    </source>
</evidence>
<dbReference type="HOGENOM" id="CLU_067395_0_0_1"/>
<protein>
    <submittedName>
        <fullName evidence="2">Uncharacterized protein</fullName>
    </submittedName>
</protein>
<evidence type="ECO:0000256" key="1">
    <source>
        <dbReference type="SAM" id="MobiDB-lite"/>
    </source>
</evidence>
<sequence length="374" mass="42006">MERSQEPAPPPYPGEGPSQNRQWRVRNAKYRSNFTTQGEPSQIDFREHLECLRDSLNGYTLGVGCPTDNSHVIEVQHSQAFAHVERFIEEYQSFVQQIRPLSEEDILFLILSRYATSSGASVYTEIRHDDDVNVFDSKVTEPLHTDSTEGYLVHGSGVVHSELALRAAEEAPVSLKTPPQGLLLHDQASITRTCYGAEFGGSVTLNFPAIRANDEPYKDTMGSSSSPPVFENSHPTNVSHIDWAQIPENLQPPMFRVHRCHHRGIARFDEEIELPFGFPEVVQHFHDTPSTVYHTGCCVNINAMQSCPRGQEGLASFECYILSSDVRIYITVERDGDSLWYNCYRDKEVLKVFGSLPITPIKTVADVTTVGAFM</sequence>
<dbReference type="Proteomes" id="UP000054032">
    <property type="component" value="Unassembled WGS sequence"/>
</dbReference>
<organism evidence="2 3">
    <name type="scientific">Bipolaris oryzae ATCC 44560</name>
    <dbReference type="NCBI Taxonomy" id="930090"/>
    <lineage>
        <taxon>Eukaryota</taxon>
        <taxon>Fungi</taxon>
        <taxon>Dikarya</taxon>
        <taxon>Ascomycota</taxon>
        <taxon>Pezizomycotina</taxon>
        <taxon>Dothideomycetes</taxon>
        <taxon>Pleosporomycetidae</taxon>
        <taxon>Pleosporales</taxon>
        <taxon>Pleosporineae</taxon>
        <taxon>Pleosporaceae</taxon>
        <taxon>Bipolaris</taxon>
    </lineage>
</organism>
<gene>
    <name evidence="2" type="ORF">COCMIDRAFT_31322</name>
</gene>
<dbReference type="GeneID" id="19121841"/>
<accession>W6Z752</accession>
<dbReference type="OrthoDB" id="3789406at2759"/>
<feature type="region of interest" description="Disordered" evidence="1">
    <location>
        <begin position="1"/>
        <end position="22"/>
    </location>
</feature>
<dbReference type="RefSeq" id="XP_007693980.1">
    <property type="nucleotide sequence ID" value="XM_007695790.1"/>
</dbReference>